<proteinExistence type="inferred from homology"/>
<dbReference type="PANTHER" id="PTHR11818">
    <property type="entry name" value="BETA/GAMMA CRYSTALLIN"/>
    <property type="match status" value="1"/>
</dbReference>
<comment type="similarity">
    <text evidence="1">Belongs to the beta/gamma-crystallin family.</text>
</comment>
<dbReference type="Proteomes" id="UP001529510">
    <property type="component" value="Unassembled WGS sequence"/>
</dbReference>
<dbReference type="AlphaFoldDB" id="A0ABD0R9K3"/>
<protein>
    <recommendedName>
        <fullName evidence="3">Beta/gamma crystallin 'Greek key' domain-containing protein</fullName>
    </recommendedName>
</protein>
<organism evidence="4 5">
    <name type="scientific">Cirrhinus mrigala</name>
    <name type="common">Mrigala</name>
    <dbReference type="NCBI Taxonomy" id="683832"/>
    <lineage>
        <taxon>Eukaryota</taxon>
        <taxon>Metazoa</taxon>
        <taxon>Chordata</taxon>
        <taxon>Craniata</taxon>
        <taxon>Vertebrata</taxon>
        <taxon>Euteleostomi</taxon>
        <taxon>Actinopterygii</taxon>
        <taxon>Neopterygii</taxon>
        <taxon>Teleostei</taxon>
        <taxon>Ostariophysi</taxon>
        <taxon>Cypriniformes</taxon>
        <taxon>Cyprinidae</taxon>
        <taxon>Labeoninae</taxon>
        <taxon>Labeonini</taxon>
        <taxon>Cirrhinus</taxon>
    </lineage>
</organism>
<evidence type="ECO:0000313" key="5">
    <source>
        <dbReference type="Proteomes" id="UP001529510"/>
    </source>
</evidence>
<dbReference type="Pfam" id="PF00030">
    <property type="entry name" value="Crystall"/>
    <property type="match status" value="2"/>
</dbReference>
<gene>
    <name evidence="4" type="ORF">M9458_008789</name>
</gene>
<sequence length="178" mass="20199">EASSEKLAFSSLSLLQSSFKMSKIIVFCKDGFEGRTAEFKNNVHNLEKKGFNQVISSLKVIGAPWVAYYEKNFTGKQRLFEEGEYATLEDKEKFSSLKMITDDLDDPEIQLFEHANYEGRAVTLYKETNLQNIDFSDVASSHKVKGGVWVLYEQLVSFPGNQVSSYFPHSFNDVASHV</sequence>
<evidence type="ECO:0000256" key="2">
    <source>
        <dbReference type="ARBA" id="ARBA00022737"/>
    </source>
</evidence>
<comment type="caution">
    <text evidence="4">The sequence shown here is derived from an EMBL/GenBank/DDBJ whole genome shotgun (WGS) entry which is preliminary data.</text>
</comment>
<keyword evidence="5" id="KW-1185">Reference proteome</keyword>
<dbReference type="InterPro" id="IPR050252">
    <property type="entry name" value="Beta/Gamma-Crystallin"/>
</dbReference>
<dbReference type="PROSITE" id="PS50915">
    <property type="entry name" value="CRYSTALLIN_BETA_GAMMA"/>
    <property type="match status" value="2"/>
</dbReference>
<evidence type="ECO:0000259" key="3">
    <source>
        <dbReference type="PROSITE" id="PS50915"/>
    </source>
</evidence>
<dbReference type="Gene3D" id="2.60.20.10">
    <property type="entry name" value="Crystallins"/>
    <property type="match status" value="2"/>
</dbReference>
<dbReference type="SUPFAM" id="SSF49695">
    <property type="entry name" value="gamma-Crystallin-like"/>
    <property type="match status" value="1"/>
</dbReference>
<dbReference type="SMART" id="SM00247">
    <property type="entry name" value="XTALbg"/>
    <property type="match status" value="2"/>
</dbReference>
<keyword evidence="2" id="KW-0677">Repeat</keyword>
<name>A0ABD0R9K3_CIRMR</name>
<feature type="non-terminal residue" evidence="4">
    <location>
        <position position="178"/>
    </location>
</feature>
<dbReference type="PANTHER" id="PTHR11818:SF103">
    <property type="entry name" value="BETA_GAMMA CRYSTALLIN 'GREEK KEY' DOMAIN-CONTAINING PROTEIN"/>
    <property type="match status" value="1"/>
</dbReference>
<evidence type="ECO:0000313" key="4">
    <source>
        <dbReference type="EMBL" id="KAL0195217.1"/>
    </source>
</evidence>
<feature type="domain" description="Beta/gamma crystallin 'Greek key'" evidence="3">
    <location>
        <begin position="22"/>
        <end position="62"/>
    </location>
</feature>
<reference evidence="4 5" key="1">
    <citation type="submission" date="2024-05" db="EMBL/GenBank/DDBJ databases">
        <title>Genome sequencing and assembly of Indian major carp, Cirrhinus mrigala (Hamilton, 1822).</title>
        <authorList>
            <person name="Mohindra V."/>
            <person name="Chowdhury L.M."/>
            <person name="Lal K."/>
            <person name="Jena J.K."/>
        </authorList>
    </citation>
    <scope>NUCLEOTIDE SEQUENCE [LARGE SCALE GENOMIC DNA]</scope>
    <source>
        <strain evidence="4">CM1030</strain>
        <tissue evidence="4">Blood</tissue>
    </source>
</reference>
<dbReference type="InterPro" id="IPR001064">
    <property type="entry name" value="Beta/gamma_crystallin"/>
</dbReference>
<feature type="non-terminal residue" evidence="4">
    <location>
        <position position="1"/>
    </location>
</feature>
<accession>A0ABD0R9K3</accession>
<dbReference type="InterPro" id="IPR011024">
    <property type="entry name" value="G_crystallin-like"/>
</dbReference>
<evidence type="ECO:0000256" key="1">
    <source>
        <dbReference type="ARBA" id="ARBA00009646"/>
    </source>
</evidence>
<dbReference type="EMBL" id="JAMKFB020000004">
    <property type="protein sequence ID" value="KAL0195217.1"/>
    <property type="molecule type" value="Genomic_DNA"/>
</dbReference>
<feature type="domain" description="Beta/gamma crystallin 'Greek key'" evidence="3">
    <location>
        <begin position="63"/>
        <end position="101"/>
    </location>
</feature>